<reference evidence="2 3" key="1">
    <citation type="submission" date="2012-09" db="EMBL/GenBank/DDBJ databases">
        <title>Genome Sequence of alkane-degrading Bacterium Alcanivorax sp. 6-D-6.</title>
        <authorList>
            <person name="Lai Q."/>
            <person name="Shao Z."/>
        </authorList>
    </citation>
    <scope>NUCLEOTIDE SEQUENCE [LARGE SCALE GENOMIC DNA]</scope>
    <source>
        <strain evidence="2 3">6-D-6</strain>
    </source>
</reference>
<proteinExistence type="predicted"/>
<dbReference type="RefSeq" id="WP_133492381.1">
    <property type="nucleotide sequence ID" value="NZ_AQPF01000002.1"/>
</dbReference>
<comment type="caution">
    <text evidence="2">The sequence shown here is derived from an EMBL/GenBank/DDBJ whole genome shotgun (WGS) entry which is preliminary data.</text>
</comment>
<keyword evidence="1" id="KW-1133">Transmembrane helix</keyword>
<organism evidence="2 3">
    <name type="scientific">Alcanivorax xiamenensis</name>
    <dbReference type="NCBI Taxonomy" id="1177156"/>
    <lineage>
        <taxon>Bacteria</taxon>
        <taxon>Pseudomonadati</taxon>
        <taxon>Pseudomonadota</taxon>
        <taxon>Gammaproteobacteria</taxon>
        <taxon>Oceanospirillales</taxon>
        <taxon>Alcanivoracaceae</taxon>
        <taxon>Alcanivorax</taxon>
    </lineage>
</organism>
<keyword evidence="3" id="KW-1185">Reference proteome</keyword>
<sequence>MNNGAERRPTSGVAGFLAFAATPLCIMMALMTGLAGSHHSAHDLSWLTGMAAMYVLMGVLHSAPWLDRLSRW</sequence>
<keyword evidence="1" id="KW-0812">Transmembrane</keyword>
<dbReference type="EMBL" id="AQPF01000002">
    <property type="protein sequence ID" value="KAF0808109.1"/>
    <property type="molecule type" value="Genomic_DNA"/>
</dbReference>
<gene>
    <name evidence="2" type="ORF">A6D6_00499</name>
</gene>
<evidence type="ECO:0000256" key="1">
    <source>
        <dbReference type="SAM" id="Phobius"/>
    </source>
</evidence>
<protein>
    <submittedName>
        <fullName evidence="2">Uncharacterized protein</fullName>
    </submittedName>
</protein>
<feature type="transmembrane region" description="Helical" evidence="1">
    <location>
        <begin position="46"/>
        <end position="66"/>
    </location>
</feature>
<feature type="transmembrane region" description="Helical" evidence="1">
    <location>
        <begin position="12"/>
        <end position="34"/>
    </location>
</feature>
<keyword evidence="1" id="KW-0472">Membrane</keyword>
<accession>A0ABQ6YD08</accession>
<evidence type="ECO:0000313" key="3">
    <source>
        <dbReference type="Proteomes" id="UP000771797"/>
    </source>
</evidence>
<evidence type="ECO:0000313" key="2">
    <source>
        <dbReference type="EMBL" id="KAF0808109.1"/>
    </source>
</evidence>
<dbReference type="Proteomes" id="UP000771797">
    <property type="component" value="Unassembled WGS sequence"/>
</dbReference>
<name>A0ABQ6YD08_9GAMM</name>